<evidence type="ECO:0000256" key="2">
    <source>
        <dbReference type="ARBA" id="ARBA00006842"/>
    </source>
</evidence>
<evidence type="ECO:0000256" key="12">
    <source>
        <dbReference type="SAM" id="Coils"/>
    </source>
</evidence>
<feature type="region of interest" description="Disordered" evidence="13">
    <location>
        <begin position="1"/>
        <end position="33"/>
    </location>
</feature>
<keyword evidence="12" id="KW-0175">Coiled coil</keyword>
<comment type="similarity">
    <text evidence="2">Belongs to the ATPase d subunit family.</text>
</comment>
<dbReference type="GO" id="GO:0045259">
    <property type="term" value="C:proton-transporting ATP synthase complex"/>
    <property type="evidence" value="ECO:0007669"/>
    <property type="project" value="UniProtKB-KW"/>
</dbReference>
<evidence type="ECO:0000256" key="10">
    <source>
        <dbReference type="ARBA" id="ARBA00023136"/>
    </source>
</evidence>
<keyword evidence="5" id="KW-0138">CF(0)</keyword>
<dbReference type="OrthoDB" id="35799at2759"/>
<evidence type="ECO:0000256" key="9">
    <source>
        <dbReference type="ARBA" id="ARBA00023128"/>
    </source>
</evidence>
<dbReference type="PANTHER" id="PTHR12700">
    <property type="entry name" value="ATP SYNTHASE SUBUNIT D, MITOCHONDRIAL"/>
    <property type="match status" value="1"/>
</dbReference>
<dbReference type="EMBL" id="LFZN01000026">
    <property type="protein sequence ID" value="KXT03870.1"/>
    <property type="molecule type" value="Genomic_DNA"/>
</dbReference>
<dbReference type="Proteomes" id="UP000070133">
    <property type="component" value="Unassembled WGS sequence"/>
</dbReference>
<comment type="caution">
    <text evidence="14">The sequence shown here is derived from an EMBL/GenBank/DDBJ whole genome shotgun (WGS) entry which is preliminary data.</text>
</comment>
<dbReference type="GO" id="GO:0015078">
    <property type="term" value="F:proton transmembrane transporter activity"/>
    <property type="evidence" value="ECO:0007669"/>
    <property type="project" value="InterPro"/>
</dbReference>
<protein>
    <recommendedName>
        <fullName evidence="3">ATP synthase subunit d, mitochondrial</fullName>
    </recommendedName>
</protein>
<reference evidence="14 15" key="1">
    <citation type="submission" date="2015-07" db="EMBL/GenBank/DDBJ databases">
        <title>Comparative genomics of the Sigatoka disease complex on banana suggests a link between parallel evolutionary changes in Pseudocercospora fijiensis and Pseudocercospora eumusae and increased virulence on the banana host.</title>
        <authorList>
            <person name="Chang T.-C."/>
            <person name="Salvucci A."/>
            <person name="Crous P.W."/>
            <person name="Stergiopoulos I."/>
        </authorList>
    </citation>
    <scope>NUCLEOTIDE SEQUENCE [LARGE SCALE GENOMIC DNA]</scope>
    <source>
        <strain evidence="14 15">CBS 114824</strain>
    </source>
</reference>
<dbReference type="GO" id="GO:0015986">
    <property type="term" value="P:proton motive force-driven ATP synthesis"/>
    <property type="evidence" value="ECO:0007669"/>
    <property type="project" value="InterPro"/>
</dbReference>
<proteinExistence type="inferred from homology"/>
<evidence type="ECO:0000313" key="15">
    <source>
        <dbReference type="Proteomes" id="UP000070133"/>
    </source>
</evidence>
<accession>A0A139HN50</accession>
<dbReference type="AlphaFoldDB" id="A0A139HN50"/>
<dbReference type="Pfam" id="PF05873">
    <property type="entry name" value="Mt_ATP-synt_D"/>
    <property type="match status" value="1"/>
</dbReference>
<dbReference type="InterPro" id="IPR036228">
    <property type="entry name" value="ATP_synth_F0_dsu_sf_mt"/>
</dbReference>
<keyword evidence="15" id="KW-1185">Reference proteome</keyword>
<keyword evidence="9" id="KW-0496">Mitochondrion</keyword>
<evidence type="ECO:0000256" key="13">
    <source>
        <dbReference type="SAM" id="MobiDB-lite"/>
    </source>
</evidence>
<name>A0A139HN50_9PEZI</name>
<keyword evidence="4" id="KW-0813">Transport</keyword>
<dbReference type="InterPro" id="IPR008689">
    <property type="entry name" value="ATP_synth_F0_dsu_mt"/>
</dbReference>
<evidence type="ECO:0000256" key="6">
    <source>
        <dbReference type="ARBA" id="ARBA00022781"/>
    </source>
</evidence>
<dbReference type="Gene3D" id="6.10.280.70">
    <property type="match status" value="1"/>
</dbReference>
<evidence type="ECO:0000256" key="11">
    <source>
        <dbReference type="ARBA" id="ARBA00023310"/>
    </source>
</evidence>
<comment type="subcellular location">
    <subcellularLocation>
        <location evidence="1">Mitochondrion inner membrane</location>
    </subcellularLocation>
</comment>
<organism evidence="14 15">
    <name type="scientific">Pseudocercospora eumusae</name>
    <dbReference type="NCBI Taxonomy" id="321146"/>
    <lineage>
        <taxon>Eukaryota</taxon>
        <taxon>Fungi</taxon>
        <taxon>Dikarya</taxon>
        <taxon>Ascomycota</taxon>
        <taxon>Pezizomycotina</taxon>
        <taxon>Dothideomycetes</taxon>
        <taxon>Dothideomycetidae</taxon>
        <taxon>Mycosphaerellales</taxon>
        <taxon>Mycosphaerellaceae</taxon>
        <taxon>Pseudocercospora</taxon>
    </lineage>
</organism>
<gene>
    <name evidence="14" type="ORF">AC578_8913</name>
</gene>
<keyword evidence="8" id="KW-0406">Ion transport</keyword>
<dbReference type="GO" id="GO:0005743">
    <property type="term" value="C:mitochondrial inner membrane"/>
    <property type="evidence" value="ECO:0007669"/>
    <property type="project" value="UniProtKB-SubCell"/>
</dbReference>
<evidence type="ECO:0000313" key="14">
    <source>
        <dbReference type="EMBL" id="KXT03870.1"/>
    </source>
</evidence>
<feature type="compositionally biased region" description="Polar residues" evidence="13">
    <location>
        <begin position="21"/>
        <end position="33"/>
    </location>
</feature>
<evidence type="ECO:0000256" key="8">
    <source>
        <dbReference type="ARBA" id="ARBA00023065"/>
    </source>
</evidence>
<keyword evidence="10" id="KW-0472">Membrane</keyword>
<sequence length="247" mass="27681">MKLPFGITSPSPQRMPLQTPLPRSTHQHGGSSTYIHSEITQEALCAPGDTPTALLDPQWRSGCAAFSVHLLTMMLLQRSAALKIDWTNLGAKLGLRGQTAAALQNFKQRNDIARRKVQVLSEQPSTVDFSHYRSILKNQDVINDIEKQFNAFQPKKYDVQRQIKAIEAFEAQAVKSAEETKGKVDAELKDLEKTLKNIETARPFEDLTVDDVVAARPDIDQRVEQLVSKGRWKVPGYQEKFGNLSVL</sequence>
<evidence type="ECO:0000256" key="4">
    <source>
        <dbReference type="ARBA" id="ARBA00022448"/>
    </source>
</evidence>
<feature type="coiled-coil region" evidence="12">
    <location>
        <begin position="174"/>
        <end position="201"/>
    </location>
</feature>
<evidence type="ECO:0000256" key="5">
    <source>
        <dbReference type="ARBA" id="ARBA00022547"/>
    </source>
</evidence>
<keyword evidence="7" id="KW-0999">Mitochondrion inner membrane</keyword>
<evidence type="ECO:0000256" key="3">
    <source>
        <dbReference type="ARBA" id="ARBA00021688"/>
    </source>
</evidence>
<dbReference type="STRING" id="321146.A0A139HN50"/>
<keyword evidence="6" id="KW-0375">Hydrogen ion transport</keyword>
<keyword evidence="11" id="KW-0066">ATP synthesis</keyword>
<evidence type="ECO:0000256" key="1">
    <source>
        <dbReference type="ARBA" id="ARBA00004273"/>
    </source>
</evidence>
<evidence type="ECO:0000256" key="7">
    <source>
        <dbReference type="ARBA" id="ARBA00022792"/>
    </source>
</evidence>
<dbReference type="SUPFAM" id="SSF161065">
    <property type="entry name" value="ATP synthase D chain-like"/>
    <property type="match status" value="1"/>
</dbReference>